<dbReference type="Proteomes" id="UP000886469">
    <property type="component" value="Unassembled WGS sequence"/>
</dbReference>
<gene>
    <name evidence="1" type="ORF">E4Q08_17125</name>
</gene>
<evidence type="ECO:0008006" key="3">
    <source>
        <dbReference type="Google" id="ProtNLM"/>
    </source>
</evidence>
<sequence>MPRRTRPATTQRSEHWLRVAVNQYEVVLNQRVQTALGIDATDTIEWLSPVRSDDFAEYFDQEFVDRLGLGELDVPLNDFWPKSGPRWDGLARTKSGKLILVEAKAYIEEAVDYKSKAGADSKARISKALATAKAAFRATADANWEEPLYQYANRLAHLYYLRELNKRDAYLLFVYFANAPDVPNPCTSAHWEGAIRLAEKCLGLGAHPFRPYIGSVVWSVGEMLSNPLPQPTR</sequence>
<evidence type="ECO:0000313" key="1">
    <source>
        <dbReference type="EMBL" id="NMQ06847.1"/>
    </source>
</evidence>
<evidence type="ECO:0000313" key="2">
    <source>
        <dbReference type="Proteomes" id="UP000886469"/>
    </source>
</evidence>
<dbReference type="EMBL" id="SPMX01000056">
    <property type="protein sequence ID" value="NMQ06847.1"/>
    <property type="molecule type" value="Genomic_DNA"/>
</dbReference>
<organism evidence="1 2">
    <name type="scientific">Candidatus Accumulibacter contiguus</name>
    <dbReference type="NCBI Taxonomy" id="2954381"/>
    <lineage>
        <taxon>Bacteria</taxon>
        <taxon>Pseudomonadati</taxon>
        <taxon>Pseudomonadota</taxon>
        <taxon>Betaproteobacteria</taxon>
        <taxon>Candidatus Accumulibacter</taxon>
    </lineage>
</organism>
<name>A0ABX1TB01_9PROT</name>
<dbReference type="RefSeq" id="WP_169071270.1">
    <property type="nucleotide sequence ID" value="NZ_SPMX01000056.1"/>
</dbReference>
<comment type="caution">
    <text evidence="1">The sequence shown here is derived from an EMBL/GenBank/DDBJ whole genome shotgun (WGS) entry which is preliminary data.</text>
</comment>
<protein>
    <recommendedName>
        <fullName evidence="3">Restriction endonuclease</fullName>
    </recommendedName>
</protein>
<proteinExistence type="predicted"/>
<reference evidence="1" key="1">
    <citation type="submission" date="2019-03" db="EMBL/GenBank/DDBJ databases">
        <title>Metabolic reconstructions from genomes of highly enriched 'Candidatus Accumulibacter' and 'Candidatus Competibacter' bioreactor populations.</title>
        <authorList>
            <person name="Annavajhala M.K."/>
            <person name="Welles L."/>
            <person name="Abbas B."/>
            <person name="Sorokin D."/>
            <person name="Park H."/>
            <person name="Van Loosdrecht M."/>
            <person name="Chandran K."/>
        </authorList>
    </citation>
    <scope>NUCLEOTIDE SEQUENCE</scope>
    <source>
        <strain evidence="1">SBR_L</strain>
    </source>
</reference>
<keyword evidence="2" id="KW-1185">Reference proteome</keyword>
<accession>A0ABX1TB01</accession>